<dbReference type="CDD" id="cd02440">
    <property type="entry name" value="AdoMet_MTases"/>
    <property type="match status" value="1"/>
</dbReference>
<protein>
    <recommendedName>
        <fullName evidence="4">Methyltransferase domain-containing protein</fullName>
    </recommendedName>
</protein>
<dbReference type="InParanoid" id="A0A0C3CU71"/>
<proteinExistence type="predicted"/>
<dbReference type="STRING" id="913774.A0A0C3CU71"/>
<dbReference type="AlphaFoldDB" id="A0A0C3CU71"/>
<organism evidence="2 3">
    <name type="scientific">Oidiodendron maius (strain Zn)</name>
    <dbReference type="NCBI Taxonomy" id="913774"/>
    <lineage>
        <taxon>Eukaryota</taxon>
        <taxon>Fungi</taxon>
        <taxon>Dikarya</taxon>
        <taxon>Ascomycota</taxon>
        <taxon>Pezizomycotina</taxon>
        <taxon>Leotiomycetes</taxon>
        <taxon>Leotiomycetes incertae sedis</taxon>
        <taxon>Myxotrichaceae</taxon>
        <taxon>Oidiodendron</taxon>
    </lineage>
</organism>
<dbReference type="Proteomes" id="UP000054321">
    <property type="component" value="Unassembled WGS sequence"/>
</dbReference>
<dbReference type="OrthoDB" id="2013972at2759"/>
<evidence type="ECO:0000256" key="1">
    <source>
        <dbReference type="SAM" id="MobiDB-lite"/>
    </source>
</evidence>
<dbReference type="Pfam" id="PF13489">
    <property type="entry name" value="Methyltransf_23"/>
    <property type="match status" value="1"/>
</dbReference>
<sequence length="328" mass="37356">MSEPEVVIPLAPNDEPSDYEDDYSSDTTSLESSISKYRYENGRRYHAYRDGAYWGPNDEPQNDQLDIGHHMFTLLLDNKLFLAPISPGLQHVLDVGTGTGIWAIDFADQFPSAEVVGTDLSPIQPPFVAPNCKFVVDDACLEWTYPPNFFDFVHVRAMYGSVADWPAFYNEVFEHLKPGGWLEQLEMSIVFRSDDGTVTDDHVFSVWSRTFIEAGEKFGKTFRIADLARGYIEHAGFVQVVEKKFKLPVGGWSSDPKYKELGQWNLIHCEKGIEGWAMALLTRIMEWKYDEVQAFLGWMRTGLRNRRTHAYYNVVVVYGQKPSPSPAA</sequence>
<accession>A0A0C3CU71</accession>
<feature type="compositionally biased region" description="Acidic residues" evidence="1">
    <location>
        <begin position="15"/>
        <end position="24"/>
    </location>
</feature>
<evidence type="ECO:0000313" key="3">
    <source>
        <dbReference type="Proteomes" id="UP000054321"/>
    </source>
</evidence>
<dbReference type="PANTHER" id="PTHR43591">
    <property type="entry name" value="METHYLTRANSFERASE"/>
    <property type="match status" value="1"/>
</dbReference>
<dbReference type="PANTHER" id="PTHR43591:SF10">
    <property type="entry name" value="ABC TRANSMEMBRANE TYPE-1 DOMAIN-CONTAINING PROTEIN-RELATED"/>
    <property type="match status" value="1"/>
</dbReference>
<dbReference type="EMBL" id="KN832897">
    <property type="protein sequence ID" value="KIM93252.1"/>
    <property type="molecule type" value="Genomic_DNA"/>
</dbReference>
<gene>
    <name evidence="2" type="ORF">OIDMADRAFT_173286</name>
</gene>
<dbReference type="InterPro" id="IPR029063">
    <property type="entry name" value="SAM-dependent_MTases_sf"/>
</dbReference>
<dbReference type="SUPFAM" id="SSF53335">
    <property type="entry name" value="S-adenosyl-L-methionine-dependent methyltransferases"/>
    <property type="match status" value="1"/>
</dbReference>
<dbReference type="HOGENOM" id="CLU_010595_7_1_1"/>
<dbReference type="Gene3D" id="3.40.50.150">
    <property type="entry name" value="Vaccinia Virus protein VP39"/>
    <property type="match status" value="1"/>
</dbReference>
<name>A0A0C3CU71_OIDMZ</name>
<keyword evidence="3" id="KW-1185">Reference proteome</keyword>
<feature type="region of interest" description="Disordered" evidence="1">
    <location>
        <begin position="1"/>
        <end position="31"/>
    </location>
</feature>
<evidence type="ECO:0008006" key="4">
    <source>
        <dbReference type="Google" id="ProtNLM"/>
    </source>
</evidence>
<dbReference type="GO" id="GO:0008168">
    <property type="term" value="F:methyltransferase activity"/>
    <property type="evidence" value="ECO:0007669"/>
    <property type="project" value="TreeGrafter"/>
</dbReference>
<evidence type="ECO:0000313" key="2">
    <source>
        <dbReference type="EMBL" id="KIM93252.1"/>
    </source>
</evidence>
<reference evidence="3" key="2">
    <citation type="submission" date="2015-01" db="EMBL/GenBank/DDBJ databases">
        <title>Evolutionary Origins and Diversification of the Mycorrhizal Mutualists.</title>
        <authorList>
            <consortium name="DOE Joint Genome Institute"/>
            <consortium name="Mycorrhizal Genomics Consortium"/>
            <person name="Kohler A."/>
            <person name="Kuo A."/>
            <person name="Nagy L.G."/>
            <person name="Floudas D."/>
            <person name="Copeland A."/>
            <person name="Barry K.W."/>
            <person name="Cichocki N."/>
            <person name="Veneault-Fourrey C."/>
            <person name="LaButti K."/>
            <person name="Lindquist E.A."/>
            <person name="Lipzen A."/>
            <person name="Lundell T."/>
            <person name="Morin E."/>
            <person name="Murat C."/>
            <person name="Riley R."/>
            <person name="Ohm R."/>
            <person name="Sun H."/>
            <person name="Tunlid A."/>
            <person name="Henrissat B."/>
            <person name="Grigoriev I.V."/>
            <person name="Hibbett D.S."/>
            <person name="Martin F."/>
        </authorList>
    </citation>
    <scope>NUCLEOTIDE SEQUENCE [LARGE SCALE GENOMIC DNA]</scope>
    <source>
        <strain evidence="3">Zn</strain>
    </source>
</reference>
<reference evidence="2 3" key="1">
    <citation type="submission" date="2014-04" db="EMBL/GenBank/DDBJ databases">
        <authorList>
            <consortium name="DOE Joint Genome Institute"/>
            <person name="Kuo A."/>
            <person name="Martino E."/>
            <person name="Perotto S."/>
            <person name="Kohler A."/>
            <person name="Nagy L.G."/>
            <person name="Floudas D."/>
            <person name="Copeland A."/>
            <person name="Barry K.W."/>
            <person name="Cichocki N."/>
            <person name="Veneault-Fourrey C."/>
            <person name="LaButti K."/>
            <person name="Lindquist E.A."/>
            <person name="Lipzen A."/>
            <person name="Lundell T."/>
            <person name="Morin E."/>
            <person name="Murat C."/>
            <person name="Sun H."/>
            <person name="Tunlid A."/>
            <person name="Henrissat B."/>
            <person name="Grigoriev I.V."/>
            <person name="Hibbett D.S."/>
            <person name="Martin F."/>
            <person name="Nordberg H.P."/>
            <person name="Cantor M.N."/>
            <person name="Hua S.X."/>
        </authorList>
    </citation>
    <scope>NUCLEOTIDE SEQUENCE [LARGE SCALE GENOMIC DNA]</scope>
    <source>
        <strain evidence="2 3">Zn</strain>
    </source>
</reference>